<comment type="caution">
    <text evidence="1">The sequence shown here is derived from an EMBL/GenBank/DDBJ whole genome shotgun (WGS) entry which is preliminary data.</text>
</comment>
<accession>A0A4Z2HVF3</accession>
<dbReference type="Proteomes" id="UP000314294">
    <property type="component" value="Unassembled WGS sequence"/>
</dbReference>
<evidence type="ECO:0000313" key="2">
    <source>
        <dbReference type="Proteomes" id="UP000314294"/>
    </source>
</evidence>
<reference evidence="1 2" key="1">
    <citation type="submission" date="2019-03" db="EMBL/GenBank/DDBJ databases">
        <title>First draft genome of Liparis tanakae, snailfish: a comprehensive survey of snailfish specific genes.</title>
        <authorList>
            <person name="Kim W."/>
            <person name="Song I."/>
            <person name="Jeong J.-H."/>
            <person name="Kim D."/>
            <person name="Kim S."/>
            <person name="Ryu S."/>
            <person name="Song J.Y."/>
            <person name="Lee S.K."/>
        </authorList>
    </citation>
    <scope>NUCLEOTIDE SEQUENCE [LARGE SCALE GENOMIC DNA]</scope>
    <source>
        <tissue evidence="1">Muscle</tissue>
    </source>
</reference>
<gene>
    <name evidence="1" type="ORF">EYF80_019894</name>
</gene>
<keyword evidence="2" id="KW-1185">Reference proteome</keyword>
<organism evidence="1 2">
    <name type="scientific">Liparis tanakae</name>
    <name type="common">Tanaka's snailfish</name>
    <dbReference type="NCBI Taxonomy" id="230148"/>
    <lineage>
        <taxon>Eukaryota</taxon>
        <taxon>Metazoa</taxon>
        <taxon>Chordata</taxon>
        <taxon>Craniata</taxon>
        <taxon>Vertebrata</taxon>
        <taxon>Euteleostomi</taxon>
        <taxon>Actinopterygii</taxon>
        <taxon>Neopterygii</taxon>
        <taxon>Teleostei</taxon>
        <taxon>Neoteleostei</taxon>
        <taxon>Acanthomorphata</taxon>
        <taxon>Eupercaria</taxon>
        <taxon>Perciformes</taxon>
        <taxon>Cottioidei</taxon>
        <taxon>Cottales</taxon>
        <taxon>Liparidae</taxon>
        <taxon>Liparis</taxon>
    </lineage>
</organism>
<proteinExistence type="predicted"/>
<evidence type="ECO:0000313" key="1">
    <source>
        <dbReference type="EMBL" id="TNN69826.1"/>
    </source>
</evidence>
<sequence length="265" mass="29272">MKDGWTEEQQRRLEAQGEKRQSGLADFVQQLRVEALVVGGSLAHGALQRGDLLLRSAQTLLKPLNQAALVGPLGLHRLQPSQQLLMQQGQYGLQAGQLLAALLSLSVALGRLLLLVLGHSSQVFQLLSQRAQLPGFRVPLHMLSFKMRDLMSGVLQLSLETSSHRLDLPPLLFQLAGRQTWRKISNKKVLHLAIKGDPSCQDFVLFPTSQSPRCSEIAADGALEVGELAVGVHAMNYIGGVKPWEWAHHLRGRGVWVCMARRRDL</sequence>
<dbReference type="AlphaFoldDB" id="A0A4Z2HVF3"/>
<name>A0A4Z2HVF3_9TELE</name>
<dbReference type="EMBL" id="SRLO01000170">
    <property type="protein sequence ID" value="TNN69826.1"/>
    <property type="molecule type" value="Genomic_DNA"/>
</dbReference>
<protein>
    <submittedName>
        <fullName evidence="1">Uncharacterized protein</fullName>
    </submittedName>
</protein>